<dbReference type="Pfam" id="PF00291">
    <property type="entry name" value="PALP"/>
    <property type="match status" value="1"/>
</dbReference>
<dbReference type="FunFam" id="3.40.50.1100:FF:000006">
    <property type="entry name" value="Cysteine synthase"/>
    <property type="match status" value="1"/>
</dbReference>
<keyword evidence="4" id="KW-0808">Transferase</keyword>
<evidence type="ECO:0000256" key="1">
    <source>
        <dbReference type="ARBA" id="ARBA00001933"/>
    </source>
</evidence>
<dbReference type="SUPFAM" id="SSF54631">
    <property type="entry name" value="CBS-domain pair"/>
    <property type="match status" value="1"/>
</dbReference>
<comment type="cofactor">
    <cofactor evidence="1">
        <name>pyridoxal 5'-phosphate</name>
        <dbReference type="ChEBI" id="CHEBI:597326"/>
    </cofactor>
</comment>
<evidence type="ECO:0000313" key="10">
    <source>
        <dbReference type="EMBL" id="PCG66552.1"/>
    </source>
</evidence>
<keyword evidence="6" id="KW-0198">Cysteine biosynthesis</keyword>
<dbReference type="GO" id="GO:0006535">
    <property type="term" value="P:cysteine biosynthetic process from serine"/>
    <property type="evidence" value="ECO:0007669"/>
    <property type="project" value="InterPro"/>
</dbReference>
<keyword evidence="3" id="KW-0028">Amino-acid biosynthesis</keyword>
<dbReference type="EMBL" id="NWSH01003327">
    <property type="protein sequence ID" value="PCG66552.1"/>
    <property type="molecule type" value="Genomic_DNA"/>
</dbReference>
<evidence type="ECO:0000256" key="8">
    <source>
        <dbReference type="PROSITE-ProRule" id="PRU00703"/>
    </source>
</evidence>
<evidence type="ECO:0000256" key="3">
    <source>
        <dbReference type="ARBA" id="ARBA00022605"/>
    </source>
</evidence>
<dbReference type="GO" id="GO:0016740">
    <property type="term" value="F:transferase activity"/>
    <property type="evidence" value="ECO:0007669"/>
    <property type="project" value="UniProtKB-KW"/>
</dbReference>
<name>A0A2A4J585_HELVI</name>
<evidence type="ECO:0000256" key="5">
    <source>
        <dbReference type="ARBA" id="ARBA00022898"/>
    </source>
</evidence>
<dbReference type="SUPFAM" id="SSF53686">
    <property type="entry name" value="Tryptophan synthase beta subunit-like PLP-dependent enzymes"/>
    <property type="match status" value="1"/>
</dbReference>
<organism evidence="10">
    <name type="scientific">Heliothis virescens</name>
    <name type="common">Tobacco budworm moth</name>
    <dbReference type="NCBI Taxonomy" id="7102"/>
    <lineage>
        <taxon>Eukaryota</taxon>
        <taxon>Metazoa</taxon>
        <taxon>Ecdysozoa</taxon>
        <taxon>Arthropoda</taxon>
        <taxon>Hexapoda</taxon>
        <taxon>Insecta</taxon>
        <taxon>Pterygota</taxon>
        <taxon>Neoptera</taxon>
        <taxon>Endopterygota</taxon>
        <taxon>Lepidoptera</taxon>
        <taxon>Glossata</taxon>
        <taxon>Ditrysia</taxon>
        <taxon>Noctuoidea</taxon>
        <taxon>Noctuidae</taxon>
        <taxon>Heliothinae</taxon>
        <taxon>Heliothis</taxon>
    </lineage>
</organism>
<comment type="function">
    <text evidence="7">Hydro-lyase catalyzing the first step of the transsulfuration pathway, where the hydroxyl group of L-serine is displaced by L-homocysteine in a beta-replacement reaction to form L-cystathionine, the precursor of L-cysteine. This catabolic route allows the elimination of L-methionine and the toxic metabolite L-homocysteine. Also involved in the production of hydrogen sulfide, a gasotransmitter with signaling and cytoprotective effects on neurons.</text>
</comment>
<dbReference type="InterPro" id="IPR001216">
    <property type="entry name" value="P-phosphate_BS"/>
</dbReference>
<accession>A0A2A4J585</accession>
<dbReference type="InterPro" id="IPR000644">
    <property type="entry name" value="CBS_dom"/>
</dbReference>
<evidence type="ECO:0000256" key="6">
    <source>
        <dbReference type="ARBA" id="ARBA00023192"/>
    </source>
</evidence>
<dbReference type="InterPro" id="IPR001926">
    <property type="entry name" value="TrpB-like_PALP"/>
</dbReference>
<comment type="similarity">
    <text evidence="2">Belongs to the cysteine synthase/cystathionine beta-synthase family.</text>
</comment>
<dbReference type="CDD" id="cd01561">
    <property type="entry name" value="CBS_like"/>
    <property type="match status" value="1"/>
</dbReference>
<dbReference type="Gene3D" id="3.40.50.1100">
    <property type="match status" value="2"/>
</dbReference>
<evidence type="ECO:0000256" key="4">
    <source>
        <dbReference type="ARBA" id="ARBA00022679"/>
    </source>
</evidence>
<dbReference type="Gene3D" id="3.10.580.10">
    <property type="entry name" value="CBS-domain"/>
    <property type="match status" value="1"/>
</dbReference>
<dbReference type="PANTHER" id="PTHR10314">
    <property type="entry name" value="CYSTATHIONINE BETA-SYNTHASE"/>
    <property type="match status" value="1"/>
</dbReference>
<dbReference type="STRING" id="7102.A0A2A4J585"/>
<feature type="domain" description="CBS" evidence="9">
    <location>
        <begin position="364"/>
        <end position="420"/>
    </location>
</feature>
<comment type="caution">
    <text evidence="10">The sequence shown here is derived from an EMBL/GenBank/DDBJ whole genome shotgun (WGS) entry which is preliminary data.</text>
</comment>
<sequence>MYRKASNLVSMRRRFDKEAKCDQTGGKPENKVYNSVLELVGNTPMIKLSKIPKLHGVQCEIYAKCEYFNPSGSIKDRIALAMVEDAKKKGAVDDCTAFVEASSGNTGIGIAFNAALMGNKCTIVTENKNAGEKVDTLHLLGAEVILTQTKKIEFDITQKLKTDNPDTTVILSQFDNDVNPRTHYDTTGVEIIEAVGAVDVIVMGAGTGGTMTGVAERLKKNNPNCIVVATEPDGSIMFNKKAKPHPFLVEGIGGVDIPIALDTSVVDHFEVVTDQEAFLMARELSKKEGLLCGGSSGASMCAAIKAIKALKIGKGKRVVVILPDGIRNYMSKFVSDQWMEAHFFMEPPQHTMKWWNIPIGELNLARKYPKMNKRSTIRETLEAMKEYGVDIAVVVEDPGNYMGAVSKDYLRYIATNPTKLPGVDSEDLNFDAPVTDHLNKKVYTLAGNSKKGKPTLGLLSRILDISPFVIIGKEDDKGMFIPAGVVTADDILDFIQEQN</sequence>
<dbReference type="InterPro" id="IPR050214">
    <property type="entry name" value="Cys_Synth/Cystath_Beta-Synth"/>
</dbReference>
<dbReference type="PROSITE" id="PS00901">
    <property type="entry name" value="CYS_SYNTHASE"/>
    <property type="match status" value="1"/>
</dbReference>
<proteinExistence type="inferred from homology"/>
<keyword evidence="5" id="KW-0663">Pyridoxal phosphate</keyword>
<evidence type="ECO:0000256" key="7">
    <source>
        <dbReference type="ARBA" id="ARBA00045425"/>
    </source>
</evidence>
<dbReference type="PROSITE" id="PS51371">
    <property type="entry name" value="CBS"/>
    <property type="match status" value="1"/>
</dbReference>
<evidence type="ECO:0000259" key="9">
    <source>
        <dbReference type="PROSITE" id="PS51371"/>
    </source>
</evidence>
<dbReference type="InterPro" id="IPR046342">
    <property type="entry name" value="CBS_dom_sf"/>
</dbReference>
<reference evidence="10" key="1">
    <citation type="submission" date="2017-09" db="EMBL/GenBank/DDBJ databases">
        <title>Contemporary evolution of a Lepidopteran species, Heliothis virescens, in response to modern agricultural practices.</title>
        <authorList>
            <person name="Fritz M.L."/>
            <person name="Deyonke A.M."/>
            <person name="Papanicolaou A."/>
            <person name="Micinski S."/>
            <person name="Westbrook J."/>
            <person name="Gould F."/>
        </authorList>
    </citation>
    <scope>NUCLEOTIDE SEQUENCE [LARGE SCALE GENOMIC DNA]</scope>
    <source>
        <strain evidence="10">HvINT-</strain>
        <tissue evidence="10">Whole body</tissue>
    </source>
</reference>
<dbReference type="InterPro" id="IPR036052">
    <property type="entry name" value="TrpB-like_PALP_sf"/>
</dbReference>
<evidence type="ECO:0000256" key="2">
    <source>
        <dbReference type="ARBA" id="ARBA00007103"/>
    </source>
</evidence>
<dbReference type="AlphaFoldDB" id="A0A2A4J585"/>
<protein>
    <recommendedName>
        <fullName evidence="9">CBS domain-containing protein</fullName>
    </recommendedName>
</protein>
<gene>
    <name evidence="10" type="ORF">B5V51_7562</name>
</gene>
<keyword evidence="8" id="KW-0129">CBS domain</keyword>